<dbReference type="AlphaFoldDB" id="A0A9P3PQB2"/>
<reference evidence="2" key="1">
    <citation type="submission" date="2022-07" db="EMBL/GenBank/DDBJ databases">
        <title>The genome of Lyophyllum shimeji provides insight into the initial evolution of ectomycorrhizal fungal genome.</title>
        <authorList>
            <person name="Kobayashi Y."/>
            <person name="Shibata T."/>
            <person name="Hirakawa H."/>
            <person name="Shigenobu S."/>
            <person name="Nishiyama T."/>
            <person name="Yamada A."/>
            <person name="Hasebe M."/>
            <person name="Kawaguchi M."/>
        </authorList>
    </citation>
    <scope>NUCLEOTIDE SEQUENCE</scope>
    <source>
        <strain evidence="2">AT787</strain>
    </source>
</reference>
<gene>
    <name evidence="2" type="ORF">LshimejAT787_0701440</name>
</gene>
<accession>A0A9P3PQB2</accession>
<dbReference type="GO" id="GO:0005525">
    <property type="term" value="F:GTP binding"/>
    <property type="evidence" value="ECO:0007669"/>
    <property type="project" value="InterPro"/>
</dbReference>
<evidence type="ECO:0000259" key="1">
    <source>
        <dbReference type="Pfam" id="PF01926"/>
    </source>
</evidence>
<comment type="caution">
    <text evidence="2">The sequence shown here is derived from an EMBL/GenBank/DDBJ whole genome shotgun (WGS) entry which is preliminary data.</text>
</comment>
<dbReference type="CDD" id="cd00882">
    <property type="entry name" value="Ras_like_GTPase"/>
    <property type="match status" value="1"/>
</dbReference>
<organism evidence="2 3">
    <name type="scientific">Lyophyllum shimeji</name>
    <name type="common">Hon-shimeji</name>
    <name type="synonym">Tricholoma shimeji</name>
    <dbReference type="NCBI Taxonomy" id="47721"/>
    <lineage>
        <taxon>Eukaryota</taxon>
        <taxon>Fungi</taxon>
        <taxon>Dikarya</taxon>
        <taxon>Basidiomycota</taxon>
        <taxon>Agaricomycotina</taxon>
        <taxon>Agaricomycetes</taxon>
        <taxon>Agaricomycetidae</taxon>
        <taxon>Agaricales</taxon>
        <taxon>Tricholomatineae</taxon>
        <taxon>Lyophyllaceae</taxon>
        <taxon>Lyophyllum</taxon>
    </lineage>
</organism>
<evidence type="ECO:0000313" key="3">
    <source>
        <dbReference type="Proteomes" id="UP001063166"/>
    </source>
</evidence>
<dbReference type="EMBL" id="BRPK01000007">
    <property type="protein sequence ID" value="GLB39634.1"/>
    <property type="molecule type" value="Genomic_DNA"/>
</dbReference>
<evidence type="ECO:0000313" key="2">
    <source>
        <dbReference type="EMBL" id="GLB39634.1"/>
    </source>
</evidence>
<dbReference type="Pfam" id="PF01926">
    <property type="entry name" value="MMR_HSR1"/>
    <property type="match status" value="1"/>
</dbReference>
<keyword evidence="3" id="KW-1185">Reference proteome</keyword>
<dbReference type="InterPro" id="IPR027417">
    <property type="entry name" value="P-loop_NTPase"/>
</dbReference>
<protein>
    <submittedName>
        <fullName evidence="2">50S ribosome-binding GTPase</fullName>
    </submittedName>
</protein>
<dbReference type="Proteomes" id="UP001063166">
    <property type="component" value="Unassembled WGS sequence"/>
</dbReference>
<proteinExistence type="predicted"/>
<dbReference type="OrthoDB" id="8954335at2759"/>
<dbReference type="InterPro" id="IPR006073">
    <property type="entry name" value="GTP-bd"/>
</dbReference>
<dbReference type="Gene3D" id="3.40.50.300">
    <property type="entry name" value="P-loop containing nucleotide triphosphate hydrolases"/>
    <property type="match status" value="1"/>
</dbReference>
<dbReference type="SUPFAM" id="SSF52540">
    <property type="entry name" value="P-loop containing nucleoside triphosphate hydrolases"/>
    <property type="match status" value="1"/>
</dbReference>
<sequence length="279" mass="31252">MDFTPKDNDIVIPIMGITGSGKSTFINTLVPEAKLAVGGDVDPCTQSVQPAIIAHPNDAERRVVFIDTPGLDNTSCPDEKILRQITDWLRQFYKDRKLAGIIYLFEISQARVKSSYVLKNLKHFDLSCGDIATKNVILASTKWARNFTDKEVLLLREKELAGIRPGSRVYRFEDSHESAWAIVNLILADAFTFDTDALKEHVSNLRSSLKKGNDQDLITKLEALLQEQNKMAEQLKQAGGVQEGDGGLWDKLVKNDNEIRATFGYSRVFILVRVQEGLL</sequence>
<name>A0A9P3PQB2_LYOSH</name>
<feature type="domain" description="G" evidence="1">
    <location>
        <begin position="13"/>
        <end position="106"/>
    </location>
</feature>